<dbReference type="PANTHER" id="PTHR34512">
    <property type="entry name" value="CELL SURFACE PROTEIN"/>
    <property type="match status" value="1"/>
</dbReference>
<organism evidence="3 4">
    <name type="scientific">Chthoniobacter flavus Ellin428</name>
    <dbReference type="NCBI Taxonomy" id="497964"/>
    <lineage>
        <taxon>Bacteria</taxon>
        <taxon>Pseudomonadati</taxon>
        <taxon>Verrucomicrobiota</taxon>
        <taxon>Spartobacteria</taxon>
        <taxon>Chthoniobacterales</taxon>
        <taxon>Chthoniobacteraceae</taxon>
        <taxon>Chthoniobacter</taxon>
    </lineage>
</organism>
<evidence type="ECO:0000313" key="4">
    <source>
        <dbReference type="Proteomes" id="UP000005824"/>
    </source>
</evidence>
<comment type="caution">
    <text evidence="3">The sequence shown here is derived from an EMBL/GenBank/DDBJ whole genome shotgun (WGS) entry which is preliminary data.</text>
</comment>
<dbReference type="InParanoid" id="B4D629"/>
<dbReference type="STRING" id="497964.CfE428DRAFT_4368"/>
<dbReference type="InterPro" id="IPR002372">
    <property type="entry name" value="PQQ_rpt_dom"/>
</dbReference>
<dbReference type="Pfam" id="PF13360">
    <property type="entry name" value="PQQ_2"/>
    <property type="match status" value="2"/>
</dbReference>
<feature type="domain" description="Pyrrolo-quinoline quinone repeat" evidence="2">
    <location>
        <begin position="396"/>
        <end position="472"/>
    </location>
</feature>
<sequence length="525" mass="57245">MKFPLALASGALALLTLPLTAADQPQWGQAWSRNMVSAERGLPGSFDLETGKNIQWIAPLGTQTHSTPVVAGGRVFIGTNNENPRDPKEIGDFGILLCLDEKDGHFLWQLAVPKRTEDQYFDWPKTGMASPVTVEGDRAYFVDNRGEVLCLDVNGMANGNDGPYQDEGLHMLPRRALPPTFQPDPVPPGTAIPSPGPTDADIIWLFDMPASAGTWPHDGAHSSILILGDYLYLNTGTGVDNTHRGMRAPDAPSLIVLDKKTGRYVARDDEHIGPNIFHATWSSPSYGVVNGQPLIFFAGGDGIIRAFEPIKKSPATGEVLKLKKVWSFDPDPTAPKEDVHRFTSNRQIGPSDIYGMPVFYQNRIYVAGGGDVWWGKNDAWLKCIDATRTGDVSGTAEVWSAPLDRHVMSTPAISDGLVFIADTMRKVHCIDAETGKEYWSQETRGDFWASPLVADGKVYIGTRKGDFWIFAASKEKKVLAMVDFKKGISATATVANGTLFVATMTDLYALREGALLKKEAPTAVK</sequence>
<keyword evidence="4" id="KW-1185">Reference proteome</keyword>
<dbReference type="SMART" id="SM00564">
    <property type="entry name" value="PQQ"/>
    <property type="match status" value="3"/>
</dbReference>
<protein>
    <submittedName>
        <fullName evidence="3">Pyrrolo-quinoline quinone</fullName>
    </submittedName>
</protein>
<dbReference type="eggNOG" id="COG1520">
    <property type="taxonomic scope" value="Bacteria"/>
</dbReference>
<accession>B4D629</accession>
<feature type="domain" description="Pyrrolo-quinoline quinone repeat" evidence="2">
    <location>
        <begin position="46"/>
        <end position="152"/>
    </location>
</feature>
<evidence type="ECO:0000256" key="1">
    <source>
        <dbReference type="SAM" id="SignalP"/>
    </source>
</evidence>
<evidence type="ECO:0000259" key="2">
    <source>
        <dbReference type="Pfam" id="PF13360"/>
    </source>
</evidence>
<name>B4D629_9BACT</name>
<dbReference type="InterPro" id="IPR015943">
    <property type="entry name" value="WD40/YVTN_repeat-like_dom_sf"/>
</dbReference>
<dbReference type="Proteomes" id="UP000005824">
    <property type="component" value="Unassembled WGS sequence"/>
</dbReference>
<dbReference type="SUPFAM" id="SSF50998">
    <property type="entry name" value="Quinoprotein alcohol dehydrogenase-like"/>
    <property type="match status" value="2"/>
</dbReference>
<dbReference type="AlphaFoldDB" id="B4D629"/>
<keyword evidence="1" id="KW-0732">Signal</keyword>
<feature type="signal peptide" evidence="1">
    <location>
        <begin position="1"/>
        <end position="21"/>
    </location>
</feature>
<dbReference type="EMBL" id="ABVL01000014">
    <property type="protein sequence ID" value="EDY18232.1"/>
    <property type="molecule type" value="Genomic_DNA"/>
</dbReference>
<proteinExistence type="predicted"/>
<dbReference type="Gene3D" id="2.130.10.10">
    <property type="entry name" value="YVTN repeat-like/Quinoprotein amine dehydrogenase"/>
    <property type="match status" value="2"/>
</dbReference>
<dbReference type="InterPro" id="IPR018391">
    <property type="entry name" value="PQQ_b-propeller_rpt"/>
</dbReference>
<feature type="chain" id="PRO_5002800583" evidence="1">
    <location>
        <begin position="22"/>
        <end position="525"/>
    </location>
</feature>
<evidence type="ECO:0000313" key="3">
    <source>
        <dbReference type="EMBL" id="EDY18232.1"/>
    </source>
</evidence>
<dbReference type="InterPro" id="IPR011047">
    <property type="entry name" value="Quinoprotein_ADH-like_sf"/>
</dbReference>
<gene>
    <name evidence="3" type="ORF">CfE428DRAFT_4368</name>
</gene>
<dbReference type="PANTHER" id="PTHR34512:SF30">
    <property type="entry name" value="OUTER MEMBRANE PROTEIN ASSEMBLY FACTOR BAMB"/>
    <property type="match status" value="1"/>
</dbReference>
<dbReference type="RefSeq" id="WP_006981692.1">
    <property type="nucleotide sequence ID" value="NZ_ABVL01000014.1"/>
</dbReference>
<reference evidence="3 4" key="1">
    <citation type="journal article" date="2011" name="J. Bacteriol.">
        <title>Genome sequence of Chthoniobacter flavus Ellin428, an aerobic heterotrophic soil bacterium.</title>
        <authorList>
            <person name="Kant R."/>
            <person name="van Passel M.W."/>
            <person name="Palva A."/>
            <person name="Lucas S."/>
            <person name="Lapidus A."/>
            <person name="Glavina Del Rio T."/>
            <person name="Dalin E."/>
            <person name="Tice H."/>
            <person name="Bruce D."/>
            <person name="Goodwin L."/>
            <person name="Pitluck S."/>
            <person name="Larimer F.W."/>
            <person name="Land M.L."/>
            <person name="Hauser L."/>
            <person name="Sangwan P."/>
            <person name="de Vos W.M."/>
            <person name="Janssen P.H."/>
            <person name="Smidt H."/>
        </authorList>
    </citation>
    <scope>NUCLEOTIDE SEQUENCE [LARGE SCALE GENOMIC DNA]</scope>
    <source>
        <strain evidence="3 4">Ellin428</strain>
    </source>
</reference>